<dbReference type="OrthoDB" id="408631at2759"/>
<organism evidence="3 4">
    <name type="scientific">Eragrostis curvula</name>
    <name type="common">weeping love grass</name>
    <dbReference type="NCBI Taxonomy" id="38414"/>
    <lineage>
        <taxon>Eukaryota</taxon>
        <taxon>Viridiplantae</taxon>
        <taxon>Streptophyta</taxon>
        <taxon>Embryophyta</taxon>
        <taxon>Tracheophyta</taxon>
        <taxon>Spermatophyta</taxon>
        <taxon>Magnoliopsida</taxon>
        <taxon>Liliopsida</taxon>
        <taxon>Poales</taxon>
        <taxon>Poaceae</taxon>
        <taxon>PACMAD clade</taxon>
        <taxon>Chloridoideae</taxon>
        <taxon>Eragrostideae</taxon>
        <taxon>Eragrostidinae</taxon>
        <taxon>Eragrostis</taxon>
    </lineage>
</organism>
<dbReference type="Gramene" id="TVU14332">
    <property type="protein sequence ID" value="TVU14332"/>
    <property type="gene ID" value="EJB05_37795"/>
</dbReference>
<evidence type="ECO:0000313" key="4">
    <source>
        <dbReference type="Proteomes" id="UP000324897"/>
    </source>
</evidence>
<gene>
    <name evidence="3" type="ORF">EJB05_37795</name>
</gene>
<dbReference type="EMBL" id="RWGY01000031">
    <property type="protein sequence ID" value="TVU14332.1"/>
    <property type="molecule type" value="Genomic_DNA"/>
</dbReference>
<dbReference type="GO" id="GO:0016787">
    <property type="term" value="F:hydrolase activity"/>
    <property type="evidence" value="ECO:0007669"/>
    <property type="project" value="InterPro"/>
</dbReference>
<dbReference type="Pfam" id="PF07859">
    <property type="entry name" value="Abhydrolase_3"/>
    <property type="match status" value="1"/>
</dbReference>
<name>A0A5J9TSJ6_9POAL</name>
<reference evidence="3 4" key="1">
    <citation type="journal article" date="2019" name="Sci. Rep.">
        <title>A high-quality genome of Eragrostis curvula grass provides insights into Poaceae evolution and supports new strategies to enhance forage quality.</title>
        <authorList>
            <person name="Carballo J."/>
            <person name="Santos B.A.C.M."/>
            <person name="Zappacosta D."/>
            <person name="Garbus I."/>
            <person name="Selva J.P."/>
            <person name="Gallo C.A."/>
            <person name="Diaz A."/>
            <person name="Albertini E."/>
            <person name="Caccamo M."/>
            <person name="Echenique V."/>
        </authorList>
    </citation>
    <scope>NUCLEOTIDE SEQUENCE [LARGE SCALE GENOMIC DNA]</scope>
    <source>
        <strain evidence="4">cv. Victoria</strain>
        <tissue evidence="3">Leaf</tissue>
    </source>
</reference>
<sequence>MSGAMSTVERAFGIEVSHVFGKERAGDVEVANGFVAKERAGDAAEVAANGFIAKGRACDVEVANGFVVKETAVDVEVTDAFTAEERACDVEVANGIIATERDGDDVVATNGFVTKERRTGDDAEVAHDFSPLLVVYKSGRLERPLILPLVPPGHDDATGVVSKDVPLSASSFARLYLPPEARRRRRREGQAPRARLLPRRRVPATCVYHRFLNDLAAACPAVAVSVDYRLAPEHLLPAAYEDSLAALKWVFSAADPWLAAHGDPGSVFLAGDSAGGNICHHLAMHPDVRAAGLKGIVLIHPWFWGKEPIAGELEHRSPVVGSSRMAKKKSLWEYVCPDAADGVDDPRMNPTAPGLENLACEKVMVCVAEGDHLRWRGKAYAADAAARAKANGSEPSTVEMFESMGVGHVFYLLDPDMDEARELLSRIAGFVNPKLTSERAAAAAASLTIE</sequence>
<dbReference type="Proteomes" id="UP000324897">
    <property type="component" value="Unassembled WGS sequence"/>
</dbReference>
<dbReference type="InterPro" id="IPR029058">
    <property type="entry name" value="AB_hydrolase_fold"/>
</dbReference>
<feature type="non-terminal residue" evidence="3">
    <location>
        <position position="1"/>
    </location>
</feature>
<evidence type="ECO:0000313" key="3">
    <source>
        <dbReference type="EMBL" id="TVU14332.1"/>
    </source>
</evidence>
<dbReference type="Gene3D" id="3.40.50.1820">
    <property type="entry name" value="alpha/beta hydrolase"/>
    <property type="match status" value="1"/>
</dbReference>
<accession>A0A5J9TSJ6</accession>
<dbReference type="InterPro" id="IPR013094">
    <property type="entry name" value="AB_hydrolase_3"/>
</dbReference>
<dbReference type="PANTHER" id="PTHR23024">
    <property type="entry name" value="ARYLACETAMIDE DEACETYLASE"/>
    <property type="match status" value="1"/>
</dbReference>
<dbReference type="SUPFAM" id="SSF53474">
    <property type="entry name" value="alpha/beta-Hydrolases"/>
    <property type="match status" value="1"/>
</dbReference>
<evidence type="ECO:0000259" key="2">
    <source>
        <dbReference type="Pfam" id="PF07859"/>
    </source>
</evidence>
<dbReference type="PROSITE" id="PS01174">
    <property type="entry name" value="LIPASE_GDXG_SER"/>
    <property type="match status" value="1"/>
</dbReference>
<proteinExistence type="predicted"/>
<dbReference type="AlphaFoldDB" id="A0A5J9TSJ6"/>
<dbReference type="PANTHER" id="PTHR23024:SF365">
    <property type="entry name" value="ALPHA_BETA HYDROLASE FOLD-3 DOMAIN-CONTAINING PROTEIN"/>
    <property type="match status" value="1"/>
</dbReference>
<dbReference type="InterPro" id="IPR050466">
    <property type="entry name" value="Carboxylest/Gibb_receptor"/>
</dbReference>
<comment type="caution">
    <text evidence="3">The sequence shown here is derived from an EMBL/GenBank/DDBJ whole genome shotgun (WGS) entry which is preliminary data.</text>
</comment>
<protein>
    <recommendedName>
        <fullName evidence="2">Alpha/beta hydrolase fold-3 domain-containing protein</fullName>
    </recommendedName>
</protein>
<evidence type="ECO:0000256" key="1">
    <source>
        <dbReference type="PROSITE-ProRule" id="PRU10038"/>
    </source>
</evidence>
<feature type="active site" evidence="1">
    <location>
        <position position="273"/>
    </location>
</feature>
<feature type="domain" description="Alpha/beta hydrolase fold-3" evidence="2">
    <location>
        <begin position="208"/>
        <end position="411"/>
    </location>
</feature>
<keyword evidence="4" id="KW-1185">Reference proteome</keyword>
<dbReference type="InterPro" id="IPR033140">
    <property type="entry name" value="Lipase_GDXG_put_SER_AS"/>
</dbReference>